<feature type="binding site" evidence="10">
    <location>
        <position position="290"/>
    </location>
    <ligand>
        <name>Mn(2+)</name>
        <dbReference type="ChEBI" id="CHEBI:29035"/>
        <label>1</label>
    </ligand>
</feature>
<keyword evidence="6 10" id="KW-0464">Manganese</keyword>
<evidence type="ECO:0000313" key="12">
    <source>
        <dbReference type="EMBL" id="KAG0255421.1"/>
    </source>
</evidence>
<comment type="cofactor">
    <cofactor evidence="10">
        <name>Mn(2+)</name>
        <dbReference type="ChEBI" id="CHEBI:29035"/>
    </cofactor>
    <text evidence="10">Binds 2 manganese ions per subunit.</text>
</comment>
<evidence type="ECO:0000256" key="7">
    <source>
        <dbReference type="ARBA" id="ARBA00047746"/>
    </source>
</evidence>
<dbReference type="GO" id="GO:0170057">
    <property type="term" value="F:RNA ligase (GTP) activity"/>
    <property type="evidence" value="ECO:0007669"/>
    <property type="project" value="UniProtKB-EC"/>
</dbReference>
<gene>
    <name evidence="12" type="ORF">DFQ27_006282</name>
</gene>
<dbReference type="GO" id="GO:0046872">
    <property type="term" value="F:metal ion binding"/>
    <property type="evidence" value="ECO:0007669"/>
    <property type="project" value="UniProtKB-KW"/>
</dbReference>
<proteinExistence type="predicted"/>
<evidence type="ECO:0000256" key="9">
    <source>
        <dbReference type="PIRSR" id="PIRSR601233-2"/>
    </source>
</evidence>
<feature type="binding site" evidence="10">
    <location>
        <position position="416"/>
    </location>
    <ligand>
        <name>Mn(2+)</name>
        <dbReference type="ChEBI" id="CHEBI:29035"/>
        <label>2</label>
    </ligand>
</feature>
<dbReference type="Proteomes" id="UP000807716">
    <property type="component" value="Unassembled WGS sequence"/>
</dbReference>
<organism evidence="12 13">
    <name type="scientific">Actinomortierella ambigua</name>
    <dbReference type="NCBI Taxonomy" id="1343610"/>
    <lineage>
        <taxon>Eukaryota</taxon>
        <taxon>Fungi</taxon>
        <taxon>Fungi incertae sedis</taxon>
        <taxon>Mucoromycota</taxon>
        <taxon>Mortierellomycotina</taxon>
        <taxon>Mortierellomycetes</taxon>
        <taxon>Mortierellales</taxon>
        <taxon>Mortierellaceae</taxon>
        <taxon>Actinomortierella</taxon>
    </lineage>
</organism>
<feature type="binding site" evidence="9">
    <location>
        <begin position="416"/>
        <end position="417"/>
    </location>
    <ligand>
        <name>GMP</name>
        <dbReference type="ChEBI" id="CHEBI:58115"/>
    </ligand>
</feature>
<dbReference type="PANTHER" id="PTHR11118:SF1">
    <property type="entry name" value="RNA-SPLICING LIGASE RTCB HOMOLOG"/>
    <property type="match status" value="1"/>
</dbReference>
<evidence type="ECO:0000256" key="8">
    <source>
        <dbReference type="PIRSR" id="PIRSR601233-1"/>
    </source>
</evidence>
<feature type="region of interest" description="Disordered" evidence="11">
    <location>
        <begin position="330"/>
        <end position="358"/>
    </location>
</feature>
<feature type="binding site" evidence="9">
    <location>
        <begin position="289"/>
        <end position="293"/>
    </location>
    <ligand>
        <name>GMP</name>
        <dbReference type="ChEBI" id="CHEBI:58115"/>
    </ligand>
</feature>
<dbReference type="PANTHER" id="PTHR11118">
    <property type="entry name" value="RNA-SPLICING LIGASE RTCB HOMOLOG"/>
    <property type="match status" value="1"/>
</dbReference>
<evidence type="ECO:0000256" key="1">
    <source>
        <dbReference type="ARBA" id="ARBA00012726"/>
    </source>
</evidence>
<feature type="compositionally biased region" description="Low complexity" evidence="11">
    <location>
        <begin position="333"/>
        <end position="348"/>
    </location>
</feature>
<dbReference type="GO" id="GO:0005525">
    <property type="term" value="F:GTP binding"/>
    <property type="evidence" value="ECO:0007669"/>
    <property type="project" value="UniProtKB-KW"/>
</dbReference>
<dbReference type="OrthoDB" id="10249697at2759"/>
<keyword evidence="13" id="KW-1185">Reference proteome</keyword>
<dbReference type="EC" id="6.5.1.8" evidence="1"/>
<feature type="binding site" evidence="9">
    <location>
        <position position="496"/>
    </location>
    <ligand>
        <name>GMP</name>
        <dbReference type="ChEBI" id="CHEBI:58115"/>
    </ligand>
</feature>
<evidence type="ECO:0000256" key="2">
    <source>
        <dbReference type="ARBA" id="ARBA00022598"/>
    </source>
</evidence>
<feature type="active site" description="GMP-histidine intermediate" evidence="8">
    <location>
        <position position="519"/>
    </location>
</feature>
<accession>A0A9P6U1C2</accession>
<dbReference type="InterPro" id="IPR001233">
    <property type="entry name" value="RtcB"/>
</dbReference>
<evidence type="ECO:0000256" key="11">
    <source>
        <dbReference type="SAM" id="MobiDB-lite"/>
    </source>
</evidence>
<evidence type="ECO:0000256" key="4">
    <source>
        <dbReference type="ARBA" id="ARBA00022741"/>
    </source>
</evidence>
<feature type="binding site" evidence="9">
    <location>
        <begin position="519"/>
        <end position="522"/>
    </location>
    <ligand>
        <name>GMP</name>
        <dbReference type="ChEBI" id="CHEBI:58115"/>
    </ligand>
</feature>
<dbReference type="AlphaFoldDB" id="A0A9P6U1C2"/>
<sequence>MPSTTLRLTLINNAKQTQRSAVLLKLDDQSDAVAEIFTLARNKLRLKRAKVLYLTQGVDVTDKAIWFTQGKVVQDSLVYISCGEAFIGQVAAPTAAAASMVETEKKSSDSATDTSLTLEECKEDIPKTISFAPASSVSVTVLAKKSFVDPEAEGQLKRVSLLPGMRRVVGQPDLHPGQATPVGATFITENLIYPALIGNDIGCGMAVYKTRLSSSIRPQKIVDRLVGLEGPWTEGDPHQFLVDQLCNDDQSLPPSPPPHHHHHLQTLIERGDDNNNLHLDQLGTLGGGNHFAEFVVLDSIVDADLCTAFNITDDKTYLIVHTGSRKFGQTVLDSTRNNDNTSTSTSTHASKDKKNSKKMATSTLGLYADSDAGRNYLAQHNLACQWARANRELVARRVLTRLNAEEDAVKLLDIWHNHVEQKELDLQEGSRVDGDDDSNNNSRSYFIHRKGAAPSDRGLVVIPGSRGHHSYLVMPHDPVEQNAGGLNSASAANAASAAPAAAADASTGNGLFNGFSLAHGAGRQWPRAKALQKRPVASSRQESIAALQTTELGSMVVCEDPNLLLEEQPGAYKDIYDVIHDLLPFAKIVAILRPIATYKMRNEKNRSV</sequence>
<keyword evidence="4 9" id="KW-0547">Nucleotide-binding</keyword>
<comment type="caution">
    <text evidence="12">The sequence shown here is derived from an EMBL/GenBank/DDBJ whole genome shotgun (WGS) entry which is preliminary data.</text>
</comment>
<feature type="binding site" evidence="10">
    <location>
        <position position="200"/>
    </location>
    <ligand>
        <name>Mn(2+)</name>
        <dbReference type="ChEBI" id="CHEBI:29035"/>
        <label>1</label>
    </ligand>
</feature>
<dbReference type="Pfam" id="PF01139">
    <property type="entry name" value="RtcB"/>
    <property type="match status" value="3"/>
</dbReference>
<comment type="catalytic activity">
    <reaction evidence="7">
        <text>a 3'-end 3'-phospho-ribonucleotide-RNA + a 5'-end dephospho-ribonucleoside-RNA + GTP = a ribonucleotidyl-ribonucleotide-RNA + GMP + diphosphate</text>
        <dbReference type="Rhea" id="RHEA:68076"/>
        <dbReference type="Rhea" id="RHEA-COMP:10463"/>
        <dbReference type="Rhea" id="RHEA-COMP:13936"/>
        <dbReference type="Rhea" id="RHEA-COMP:17355"/>
        <dbReference type="ChEBI" id="CHEBI:33019"/>
        <dbReference type="ChEBI" id="CHEBI:37565"/>
        <dbReference type="ChEBI" id="CHEBI:58115"/>
        <dbReference type="ChEBI" id="CHEBI:83062"/>
        <dbReference type="ChEBI" id="CHEBI:138284"/>
        <dbReference type="ChEBI" id="CHEBI:173118"/>
        <dbReference type="EC" id="6.5.1.8"/>
    </reaction>
</comment>
<evidence type="ECO:0000256" key="3">
    <source>
        <dbReference type="ARBA" id="ARBA00022723"/>
    </source>
</evidence>
<name>A0A9P6U1C2_9FUNG</name>
<dbReference type="InterPro" id="IPR036025">
    <property type="entry name" value="RtcB-like_sf"/>
</dbReference>
<evidence type="ECO:0000256" key="10">
    <source>
        <dbReference type="PIRSR" id="PIRSR601233-3"/>
    </source>
</evidence>
<dbReference type="GO" id="GO:0006396">
    <property type="term" value="P:RNA processing"/>
    <property type="evidence" value="ECO:0007669"/>
    <property type="project" value="InterPro"/>
</dbReference>
<evidence type="ECO:0000256" key="5">
    <source>
        <dbReference type="ARBA" id="ARBA00023134"/>
    </source>
</evidence>
<feature type="binding site" evidence="9">
    <location>
        <position position="599"/>
    </location>
    <ligand>
        <name>GMP</name>
        <dbReference type="ChEBI" id="CHEBI:58115"/>
    </ligand>
</feature>
<dbReference type="GO" id="GO:0003972">
    <property type="term" value="F:RNA ligase (ATP) activity"/>
    <property type="evidence" value="ECO:0007669"/>
    <property type="project" value="TreeGrafter"/>
</dbReference>
<protein>
    <recommendedName>
        <fullName evidence="1">3'-phosphate/5'-hydroxy nucleic acid ligase</fullName>
        <ecNumber evidence="1">6.5.1.8</ecNumber>
    </recommendedName>
</protein>
<evidence type="ECO:0000313" key="13">
    <source>
        <dbReference type="Proteomes" id="UP000807716"/>
    </source>
</evidence>
<keyword evidence="2" id="KW-0436">Ligase</keyword>
<feature type="binding site" evidence="10">
    <location>
        <position position="321"/>
    </location>
    <ligand>
        <name>Mn(2+)</name>
        <dbReference type="ChEBI" id="CHEBI:29035"/>
        <label>2</label>
    </ligand>
</feature>
<reference evidence="12" key="1">
    <citation type="journal article" date="2020" name="Fungal Divers.">
        <title>Resolving the Mortierellaceae phylogeny through synthesis of multi-gene phylogenetics and phylogenomics.</title>
        <authorList>
            <person name="Vandepol N."/>
            <person name="Liber J."/>
            <person name="Desiro A."/>
            <person name="Na H."/>
            <person name="Kennedy M."/>
            <person name="Barry K."/>
            <person name="Grigoriev I.V."/>
            <person name="Miller A.N."/>
            <person name="O'Donnell K."/>
            <person name="Stajich J.E."/>
            <person name="Bonito G."/>
        </authorList>
    </citation>
    <scope>NUCLEOTIDE SEQUENCE</scope>
    <source>
        <strain evidence="12">BC1065</strain>
    </source>
</reference>
<dbReference type="SUPFAM" id="SSF103365">
    <property type="entry name" value="Hypothetical protein PH1602"/>
    <property type="match status" value="2"/>
</dbReference>
<keyword evidence="3 10" id="KW-0479">Metal-binding</keyword>
<dbReference type="Gene3D" id="3.90.1860.10">
    <property type="entry name" value="tRNA-splicing ligase RtcB"/>
    <property type="match status" value="1"/>
</dbReference>
<evidence type="ECO:0000256" key="6">
    <source>
        <dbReference type="ARBA" id="ARBA00023211"/>
    </source>
</evidence>
<dbReference type="EMBL" id="JAAAJB010000461">
    <property type="protein sequence ID" value="KAG0255421.1"/>
    <property type="molecule type" value="Genomic_DNA"/>
</dbReference>
<keyword evidence="5 9" id="KW-0342">GTP-binding</keyword>